<dbReference type="EMBL" id="JAEPRD010000211">
    <property type="protein sequence ID" value="KAG2193943.1"/>
    <property type="molecule type" value="Genomic_DNA"/>
</dbReference>
<reference evidence="2" key="1">
    <citation type="submission" date="2020-12" db="EMBL/GenBank/DDBJ databases">
        <title>Metabolic potential, ecology and presence of endohyphal bacteria is reflected in genomic diversity of Mucoromycotina.</title>
        <authorList>
            <person name="Muszewska A."/>
            <person name="Okrasinska A."/>
            <person name="Steczkiewicz K."/>
            <person name="Drgas O."/>
            <person name="Orlowska M."/>
            <person name="Perlinska-Lenart U."/>
            <person name="Aleksandrzak-Piekarczyk T."/>
            <person name="Szatraj K."/>
            <person name="Zielenkiewicz U."/>
            <person name="Pilsyk S."/>
            <person name="Malc E."/>
            <person name="Mieczkowski P."/>
            <person name="Kruszewska J.S."/>
            <person name="Biernat P."/>
            <person name="Pawlowska J."/>
        </authorList>
    </citation>
    <scope>NUCLEOTIDE SEQUENCE</scope>
    <source>
        <strain evidence="2">WA0000017839</strain>
    </source>
</reference>
<evidence type="ECO:0000313" key="2">
    <source>
        <dbReference type="EMBL" id="KAG2193943.1"/>
    </source>
</evidence>
<organism evidence="2 3">
    <name type="scientific">Mucor saturninus</name>
    <dbReference type="NCBI Taxonomy" id="64648"/>
    <lineage>
        <taxon>Eukaryota</taxon>
        <taxon>Fungi</taxon>
        <taxon>Fungi incertae sedis</taxon>
        <taxon>Mucoromycota</taxon>
        <taxon>Mucoromycotina</taxon>
        <taxon>Mucoromycetes</taxon>
        <taxon>Mucorales</taxon>
        <taxon>Mucorineae</taxon>
        <taxon>Mucoraceae</taxon>
        <taxon>Mucor</taxon>
    </lineage>
</organism>
<sequence length="166" mass="19483">MLPSCLAPTFKSGRSSLSIWGGITYNRRSSLVFFNKGQRSSNDFIKQVYEPVLLDFYNSCSTPVLMEDNAPIHTAKVAREWKDNHQIVRLNWPPQSPDLNPIENLWMILKRAKERRFEYVRNIESLKVLVESEWNLMSIEKINKLIDSMPKRMKDVIRSKGYLIDY</sequence>
<keyword evidence="3" id="KW-1185">Reference proteome</keyword>
<name>A0A8H7UVT5_9FUNG</name>
<dbReference type="InterPro" id="IPR038717">
    <property type="entry name" value="Tc1-like_DDE_dom"/>
</dbReference>
<protein>
    <recommendedName>
        <fullName evidence="1">Tc1-like transposase DDE domain-containing protein</fullName>
    </recommendedName>
</protein>
<gene>
    <name evidence="2" type="ORF">INT47_003513</name>
</gene>
<dbReference type="Gene3D" id="3.30.420.10">
    <property type="entry name" value="Ribonuclease H-like superfamily/Ribonuclease H"/>
    <property type="match status" value="1"/>
</dbReference>
<evidence type="ECO:0000259" key="1">
    <source>
        <dbReference type="Pfam" id="PF13358"/>
    </source>
</evidence>
<dbReference type="OrthoDB" id="2442720at2759"/>
<feature type="domain" description="Tc1-like transposase DDE" evidence="1">
    <location>
        <begin position="14"/>
        <end position="126"/>
    </location>
</feature>
<dbReference type="PANTHER" id="PTHR23022">
    <property type="entry name" value="TRANSPOSABLE ELEMENT-RELATED"/>
    <property type="match status" value="1"/>
</dbReference>
<dbReference type="AlphaFoldDB" id="A0A8H7UVT5"/>
<proteinExistence type="predicted"/>
<comment type="caution">
    <text evidence="2">The sequence shown here is derived from an EMBL/GenBank/DDBJ whole genome shotgun (WGS) entry which is preliminary data.</text>
</comment>
<evidence type="ECO:0000313" key="3">
    <source>
        <dbReference type="Proteomes" id="UP000603453"/>
    </source>
</evidence>
<dbReference type="InterPro" id="IPR052338">
    <property type="entry name" value="Transposase_5"/>
</dbReference>
<dbReference type="Pfam" id="PF13358">
    <property type="entry name" value="DDE_3"/>
    <property type="match status" value="1"/>
</dbReference>
<dbReference type="InterPro" id="IPR036397">
    <property type="entry name" value="RNaseH_sf"/>
</dbReference>
<dbReference type="Proteomes" id="UP000603453">
    <property type="component" value="Unassembled WGS sequence"/>
</dbReference>
<dbReference type="GO" id="GO:0003676">
    <property type="term" value="F:nucleic acid binding"/>
    <property type="evidence" value="ECO:0007669"/>
    <property type="project" value="InterPro"/>
</dbReference>
<accession>A0A8H7UVT5</accession>
<dbReference type="PANTHER" id="PTHR23022:SF119">
    <property type="entry name" value="TC1-LIKE TRANSPOSASE DDE DOMAIN-CONTAINING PROTEIN"/>
    <property type="match status" value="1"/>
</dbReference>